<evidence type="ECO:0000313" key="1">
    <source>
        <dbReference type="EMBL" id="CAG7894483.1"/>
    </source>
</evidence>
<organism evidence="1 2">
    <name type="scientific">Brassica campestris</name>
    <name type="common">Field mustard</name>
    <dbReference type="NCBI Taxonomy" id="3711"/>
    <lineage>
        <taxon>Eukaryota</taxon>
        <taxon>Viridiplantae</taxon>
        <taxon>Streptophyta</taxon>
        <taxon>Embryophyta</taxon>
        <taxon>Tracheophyta</taxon>
        <taxon>Spermatophyta</taxon>
        <taxon>Magnoliopsida</taxon>
        <taxon>eudicotyledons</taxon>
        <taxon>Gunneridae</taxon>
        <taxon>Pentapetalae</taxon>
        <taxon>rosids</taxon>
        <taxon>malvids</taxon>
        <taxon>Brassicales</taxon>
        <taxon>Brassicaceae</taxon>
        <taxon>Brassiceae</taxon>
        <taxon>Brassica</taxon>
    </lineage>
</organism>
<reference evidence="1 2" key="1">
    <citation type="submission" date="2021-07" db="EMBL/GenBank/DDBJ databases">
        <authorList>
            <consortium name="Genoscope - CEA"/>
            <person name="William W."/>
        </authorList>
    </citation>
    <scope>NUCLEOTIDE SEQUENCE [LARGE SCALE GENOMIC DNA]</scope>
</reference>
<evidence type="ECO:0000313" key="2">
    <source>
        <dbReference type="Proteomes" id="UP000694005"/>
    </source>
</evidence>
<dbReference type="EMBL" id="LS974618">
    <property type="protein sequence ID" value="CAG7894483.1"/>
    <property type="molecule type" value="Genomic_DNA"/>
</dbReference>
<accession>A0A8D9H7I7</accession>
<name>A0A8D9H7I7_BRACM</name>
<sequence>MDFYITRYYWWPVFLRERETSVTLFYDDASGMTRCPPGRR</sequence>
<dbReference type="AlphaFoldDB" id="A0A8D9H7I7"/>
<protein>
    <submittedName>
        <fullName evidence="1">Uncharacterized protein</fullName>
    </submittedName>
</protein>
<proteinExistence type="predicted"/>
<gene>
    <name evidence="1" type="ORF">BRAPAZ1V2_A02P34350.2</name>
</gene>
<dbReference type="Proteomes" id="UP000694005">
    <property type="component" value="Chromosome A02"/>
</dbReference>
<dbReference type="Gramene" id="A02p34350.2_BraZ1">
    <property type="protein sequence ID" value="A02p34350.2_BraZ1.CDS.1"/>
    <property type="gene ID" value="A02g34350.2_BraZ1"/>
</dbReference>